<comment type="caution">
    <text evidence="4">The sequence shown here is derived from an EMBL/GenBank/DDBJ whole genome shotgun (WGS) entry which is preliminary data.</text>
</comment>
<dbReference type="InterPro" id="IPR015943">
    <property type="entry name" value="WD40/YVTN_repeat-like_dom_sf"/>
</dbReference>
<keyword evidence="5" id="KW-1185">Reference proteome</keyword>
<evidence type="ECO:0000256" key="2">
    <source>
        <dbReference type="SAM" id="MobiDB-lite"/>
    </source>
</evidence>
<dbReference type="InterPro" id="IPR036322">
    <property type="entry name" value="WD40_repeat_dom_sf"/>
</dbReference>
<feature type="coiled-coil region" evidence="1">
    <location>
        <begin position="1545"/>
        <end position="1593"/>
    </location>
</feature>
<dbReference type="EMBL" id="JNBR01000480">
    <property type="protein sequence ID" value="OQR92099.1"/>
    <property type="molecule type" value="Genomic_DNA"/>
</dbReference>
<dbReference type="PROSITE" id="PS50921">
    <property type="entry name" value="ANTAR"/>
    <property type="match status" value="1"/>
</dbReference>
<dbReference type="GO" id="GO:0003723">
    <property type="term" value="F:RNA binding"/>
    <property type="evidence" value="ECO:0007669"/>
    <property type="project" value="InterPro"/>
</dbReference>
<dbReference type="InterPro" id="IPR005561">
    <property type="entry name" value="ANTAR"/>
</dbReference>
<reference evidence="4 5" key="1">
    <citation type="journal article" date="2014" name="Genome Biol. Evol.">
        <title>The secreted proteins of Achlya hypogyna and Thraustotheca clavata identify the ancestral oomycete secretome and reveal gene acquisitions by horizontal gene transfer.</title>
        <authorList>
            <person name="Misner I."/>
            <person name="Blouin N."/>
            <person name="Leonard G."/>
            <person name="Richards T.A."/>
            <person name="Lane C.E."/>
        </authorList>
    </citation>
    <scope>NUCLEOTIDE SEQUENCE [LARGE SCALE GENOMIC DNA]</scope>
    <source>
        <strain evidence="4 5">ATCC 48635</strain>
    </source>
</reference>
<feature type="region of interest" description="Disordered" evidence="2">
    <location>
        <begin position="1930"/>
        <end position="1951"/>
    </location>
</feature>
<accession>A0A1V9Z265</accession>
<dbReference type="Proteomes" id="UP000243579">
    <property type="component" value="Unassembled WGS sequence"/>
</dbReference>
<evidence type="ECO:0000256" key="1">
    <source>
        <dbReference type="SAM" id="Coils"/>
    </source>
</evidence>
<keyword evidence="1" id="KW-0175">Coiled coil</keyword>
<evidence type="ECO:0000313" key="4">
    <source>
        <dbReference type="EMBL" id="OQR92099.1"/>
    </source>
</evidence>
<proteinExistence type="predicted"/>
<dbReference type="Gene3D" id="2.130.10.10">
    <property type="entry name" value="YVTN repeat-like/Quinoprotein amine dehydrogenase"/>
    <property type="match status" value="2"/>
</dbReference>
<gene>
    <name evidence="4" type="ORF">ACHHYP_04030</name>
</gene>
<sequence>MELTLVVREDRVLELGPIVASDYNFRDGELAITDGALLVLFGNLEGCAELRRSVVAADGERFAHVLYIEWINAFLVLVAKGGILYRKFLPAGASQLEDATVLAPEGAFLACAKNSSRHEILSADTSGGIKIWSARARPPTATTGKARTTELRDVIKCPQRLHIQDSKCTTWQCLCVDTDNQRIFAASFRTIRFFDGVTGHILGRLPKWSVDTVVSYLVFVPSTDHLLVQTESLEVWDVANLKATALVTDTPLATCPVIAGATTTTMMHGPTTLSLDAVYATKPGFSSVVVTDPTGRVALFLCTPPSYDVGVPSFAVPQLHLPSTAAITMSYSQTNWKSSIHCNFQYSARNFVTLIQTNGQLSKLVSLEVLAVTSTARVLTSSCRLYSLRDFGFTKATREAQLRRGYVLFGSSFVQVFEDTCLSVCELTTERNDGAEIKDASNPIITFLDYSALLGKCIVGWSDGVLDLFTITGKRWKLLKRPSGAIADCICTVQLNDDEFLFMAGDADGCIDTWCIREHVATHVGALSAHTYSILAILSPAATAKPAQGNLPCLMVTVSCEGNVKQWNYVQDGWVLVGFFKTISTHLTVARGIEMQYLVCGSDEGSVEVWRISVAAPPQFATTKKPVVNVARAHARSVFEINVHQTLGSSPDHDFTLVATLAKDGSVLFWYFVHALDVETMVPFRCLAASQPPCGAFFSLTATPDALTFVGCFPKSLDKLCAFPATKKQLVALVLAASSPAVAAVVAPPLVAPPRPVLPPTIPEIDTEATALVHVHVTVPVVDLHMELEERSRSASTRHTLVDTVTSDFETAEPFELPLPTPLTTDLTTTGVNANKKPLKKKAQFSAALARAVPRIYKTPAPPILDAAKRVSVVSAYGLQSSDTPDGLSKHYASYKLDVVARPRKTAVKGLTEPLKELLEHHDPPPPEVHIVDVAVRPPTVADGPVFWLQSQSKAAAARRRTTMLPTQSLVATSTDEAFSLDMVELTWADLTSAQQMVELQCSVLCLAVAQAAREYGVEVPSCAFDAELPASDRAVWNRYNMWYIHKSDARKLFLREELLYALTHEDVIKHAQMAGLSLPKPADADSLNEASPLYFRWARYCAWYSRGIVAASLDQLQWLLTSSDDEPKRLARLDERTSLLRERLGQVEQAKFDFEVLQKRELTRLTAAAKAATVMLQSLKRSAPAPKAVLPPELVSLHIDFFQPIALPNGTRLEFVPWDTMGAAEQEKELALALNDVHVRLEAMRQHIVLPDEVSALALDDEGRLQERCAAFLSWWATTNNPVRMQFLRHEAKEAAGDDMVRSAASQVGIDVAFYTALQAFHHPAKPAAPRRDSDIEAQRDVYHEWYFQVANADHIARLEFLKLKVLKLKRQLRFQTILDLGRMPQPMMFQLAPQPRLAFDADELKTKVEAVAPPPVEVKEPPKLIVEPAVVVEVREKIDYEALARQRRAKERQKWEDDMLVYNRTQMELEDEASRLWRSMDDDDEVEEVEVAPPRERVPRDYTKSYFFTSLPTAQDAYAIAGLGFRAGCGLLNGDEEAEAREIRELERLRQLELDRLDRARIAEEERLMALALAEKEMEDERKAAKRARAIEIKRILAYQKGTIAAQHEMRREEAVAAMEREETMERKRLADLARERALMTQAEADVRVYTAAVSQRRRLEVQRRALDRAGMIAEDTRSRAAAAYELETAAARAARLVFLKELYTPFEPFFPDTERDNRRLFASERPPDVRRIKDRYAIPFGEALVVDTPTSELYIAQPSKRFQALLGVPIDYRRPPSTPYQSVAASMETLARARGVPGLPDPDPAVPMAPRLRPRTTVATSPPKELYRTVQTAGWCPERSATPTRRKQYRRRQTPTTLAELPNNQVADAQMFRQSALPPPFFRGNFSVIGKQPAPGLEPLQALRSEAQVETRTSAFAFSYKESDRIGIDQCGDADTNGNYDNQRKQLP</sequence>
<dbReference type="SUPFAM" id="SSF50978">
    <property type="entry name" value="WD40 repeat-like"/>
    <property type="match status" value="2"/>
</dbReference>
<organism evidence="4 5">
    <name type="scientific">Achlya hypogyna</name>
    <name type="common">Oomycete</name>
    <name type="synonym">Protoachlya hypogyna</name>
    <dbReference type="NCBI Taxonomy" id="1202772"/>
    <lineage>
        <taxon>Eukaryota</taxon>
        <taxon>Sar</taxon>
        <taxon>Stramenopiles</taxon>
        <taxon>Oomycota</taxon>
        <taxon>Saprolegniomycetes</taxon>
        <taxon>Saprolegniales</taxon>
        <taxon>Achlyaceae</taxon>
        <taxon>Achlya</taxon>
    </lineage>
</organism>
<name>A0A1V9Z265_ACHHY</name>
<dbReference type="OrthoDB" id="78755at2759"/>
<feature type="domain" description="ANTAR" evidence="3">
    <location>
        <begin position="1579"/>
        <end position="1640"/>
    </location>
</feature>
<evidence type="ECO:0000259" key="3">
    <source>
        <dbReference type="PROSITE" id="PS50921"/>
    </source>
</evidence>
<evidence type="ECO:0000313" key="5">
    <source>
        <dbReference type="Proteomes" id="UP000243579"/>
    </source>
</evidence>
<protein>
    <recommendedName>
        <fullName evidence="3">ANTAR domain-containing protein</fullName>
    </recommendedName>
</protein>